<protein>
    <submittedName>
        <fullName evidence="2">Uncharacterized protein</fullName>
    </submittedName>
</protein>
<evidence type="ECO:0000256" key="1">
    <source>
        <dbReference type="SAM" id="MobiDB-lite"/>
    </source>
</evidence>
<feature type="compositionally biased region" description="Polar residues" evidence="1">
    <location>
        <begin position="1"/>
        <end position="11"/>
    </location>
</feature>
<feature type="region of interest" description="Disordered" evidence="1">
    <location>
        <begin position="143"/>
        <end position="170"/>
    </location>
</feature>
<sequence>MMSARHLTSSEIGVIVDEEDNEGEEYNEEHEYNEEKSDDDGEIDAIITENCQSSENSDEDDDDDDGDLETTVPEVSNISNFNVFKIDVNYPKNCHSKGKESSFKSVRIPGISYDSFLLPKKGKVVTLLSTMYFKEEIAEDEKEKPIMKNRNRRTKVPPPPPPPPLSAQVQSGAKRGRCHLCERSVDRKHPEKSIKCRSRNTIVGIATTRLKLLHTSWDLFCTAKLCETLDTTKYDQLATADYNTFEEVRGLSVTGSTYNSFQGMYMIRIHNFIEPTVRFETNEEQLVEMDKEKNICNSTIPYYLQNYRLKELEVIGLLVRVRGTATLFIKEVF</sequence>
<gene>
    <name evidence="2" type="ORF">ANN_02726</name>
</gene>
<dbReference type="EMBL" id="JAJSOF020000001">
    <property type="protein sequence ID" value="KAJ4451265.1"/>
    <property type="molecule type" value="Genomic_DNA"/>
</dbReference>
<dbReference type="Proteomes" id="UP001148838">
    <property type="component" value="Unassembled WGS sequence"/>
</dbReference>
<proteinExistence type="predicted"/>
<comment type="caution">
    <text evidence="2">The sequence shown here is derived from an EMBL/GenBank/DDBJ whole genome shotgun (WGS) entry which is preliminary data.</text>
</comment>
<keyword evidence="3" id="KW-1185">Reference proteome</keyword>
<accession>A0ABQ8U0J9</accession>
<feature type="compositionally biased region" description="Pro residues" evidence="1">
    <location>
        <begin position="156"/>
        <end position="165"/>
    </location>
</feature>
<feature type="compositionally biased region" description="Acidic residues" evidence="1">
    <location>
        <begin position="16"/>
        <end position="28"/>
    </location>
</feature>
<feature type="region of interest" description="Disordered" evidence="1">
    <location>
        <begin position="1"/>
        <end position="73"/>
    </location>
</feature>
<organism evidence="2 3">
    <name type="scientific">Periplaneta americana</name>
    <name type="common">American cockroach</name>
    <name type="synonym">Blatta americana</name>
    <dbReference type="NCBI Taxonomy" id="6978"/>
    <lineage>
        <taxon>Eukaryota</taxon>
        <taxon>Metazoa</taxon>
        <taxon>Ecdysozoa</taxon>
        <taxon>Arthropoda</taxon>
        <taxon>Hexapoda</taxon>
        <taxon>Insecta</taxon>
        <taxon>Pterygota</taxon>
        <taxon>Neoptera</taxon>
        <taxon>Polyneoptera</taxon>
        <taxon>Dictyoptera</taxon>
        <taxon>Blattodea</taxon>
        <taxon>Blattoidea</taxon>
        <taxon>Blattidae</taxon>
        <taxon>Blattinae</taxon>
        <taxon>Periplaneta</taxon>
    </lineage>
</organism>
<evidence type="ECO:0000313" key="2">
    <source>
        <dbReference type="EMBL" id="KAJ4451265.1"/>
    </source>
</evidence>
<evidence type="ECO:0000313" key="3">
    <source>
        <dbReference type="Proteomes" id="UP001148838"/>
    </source>
</evidence>
<reference evidence="2 3" key="1">
    <citation type="journal article" date="2022" name="Allergy">
        <title>Genome assembly and annotation of Periplaneta americana reveal a comprehensive cockroach allergen profile.</title>
        <authorList>
            <person name="Wang L."/>
            <person name="Xiong Q."/>
            <person name="Saelim N."/>
            <person name="Wang L."/>
            <person name="Nong W."/>
            <person name="Wan A.T."/>
            <person name="Shi M."/>
            <person name="Liu X."/>
            <person name="Cao Q."/>
            <person name="Hui J.H.L."/>
            <person name="Sookrung N."/>
            <person name="Leung T.F."/>
            <person name="Tungtrongchitr A."/>
            <person name="Tsui S.K.W."/>
        </authorList>
    </citation>
    <scope>NUCLEOTIDE SEQUENCE [LARGE SCALE GENOMIC DNA]</scope>
    <source>
        <strain evidence="2">PWHHKU_190912</strain>
    </source>
</reference>
<feature type="compositionally biased region" description="Acidic residues" evidence="1">
    <location>
        <begin position="56"/>
        <end position="68"/>
    </location>
</feature>
<name>A0ABQ8U0J9_PERAM</name>